<dbReference type="Pfam" id="PF10734">
    <property type="entry name" value="DUF2523"/>
    <property type="match status" value="1"/>
</dbReference>
<keyword evidence="1" id="KW-0472">Membrane</keyword>
<evidence type="ECO:0000256" key="1">
    <source>
        <dbReference type="SAM" id="Phobius"/>
    </source>
</evidence>
<name>A0A1A6Y0T6_STEMA</name>
<evidence type="ECO:0000313" key="3">
    <source>
        <dbReference type="Proteomes" id="UP000092256"/>
    </source>
</evidence>
<feature type="transmembrane region" description="Helical" evidence="1">
    <location>
        <begin position="22"/>
        <end position="45"/>
    </location>
</feature>
<protein>
    <recommendedName>
        <fullName evidence="4">DUF2523 domain-containing protein</fullName>
    </recommendedName>
</protein>
<sequence length="106" mass="11217">MGMISDWITDATTSLVGKLKDAAAGLVGKGLATFGLTTVTFNALLPKLKEFVMQFIGGIDGPAWQMLNYLGVGICFSMIFSALTVRMAWKIFIVPKAVADQLGAGS</sequence>
<dbReference type="OrthoDB" id="6038791at2"/>
<reference evidence="2 3" key="1">
    <citation type="submission" date="2016-05" db="EMBL/GenBank/DDBJ databases">
        <title>Draft Genome Sequences of Stenotrophomonas maltophilia Strains Sm32COP, Sm41DVV, Sm46PAILV, SmF3, SmF22, SmSOFb1 and SmCVFa1, Isolated from Different Manures, in France.</title>
        <authorList>
            <person name="Nazaret S."/>
            <person name="Bodilis J."/>
        </authorList>
    </citation>
    <scope>NUCLEOTIDE SEQUENCE [LARGE SCALE GENOMIC DNA]</scope>
    <source>
        <strain evidence="2 3">Sm46PAILV</strain>
    </source>
</reference>
<accession>A0A1A6Y0T6</accession>
<dbReference type="RefSeq" id="WP_065198576.1">
    <property type="nucleotide sequence ID" value="NZ_LYVJ01000004.1"/>
</dbReference>
<dbReference type="Proteomes" id="UP000092256">
    <property type="component" value="Unassembled WGS sequence"/>
</dbReference>
<organism evidence="2 3">
    <name type="scientific">Stenotrophomonas maltophilia</name>
    <name type="common">Pseudomonas maltophilia</name>
    <name type="synonym">Xanthomonas maltophilia</name>
    <dbReference type="NCBI Taxonomy" id="40324"/>
    <lineage>
        <taxon>Bacteria</taxon>
        <taxon>Pseudomonadati</taxon>
        <taxon>Pseudomonadota</taxon>
        <taxon>Gammaproteobacteria</taxon>
        <taxon>Lysobacterales</taxon>
        <taxon>Lysobacteraceae</taxon>
        <taxon>Stenotrophomonas</taxon>
        <taxon>Stenotrophomonas maltophilia group</taxon>
    </lineage>
</organism>
<feature type="transmembrane region" description="Helical" evidence="1">
    <location>
        <begin position="66"/>
        <end position="89"/>
    </location>
</feature>
<proteinExistence type="predicted"/>
<evidence type="ECO:0000313" key="2">
    <source>
        <dbReference type="EMBL" id="OBU68454.1"/>
    </source>
</evidence>
<gene>
    <name evidence="2" type="ORF">A9K58_06475</name>
</gene>
<comment type="caution">
    <text evidence="2">The sequence shown here is derived from an EMBL/GenBank/DDBJ whole genome shotgun (WGS) entry which is preliminary data.</text>
</comment>
<keyword evidence="1" id="KW-1133">Transmembrane helix</keyword>
<dbReference type="AlphaFoldDB" id="A0A1A6Y0T6"/>
<keyword evidence="1" id="KW-0812">Transmembrane</keyword>
<dbReference type="EMBL" id="LYVJ01000004">
    <property type="protein sequence ID" value="OBU68454.1"/>
    <property type="molecule type" value="Genomic_DNA"/>
</dbReference>
<dbReference type="InterPro" id="IPR019670">
    <property type="entry name" value="DUF2523"/>
</dbReference>
<evidence type="ECO:0008006" key="4">
    <source>
        <dbReference type="Google" id="ProtNLM"/>
    </source>
</evidence>